<dbReference type="InterPro" id="IPR052233">
    <property type="entry name" value="Rho-type_GEFs"/>
</dbReference>
<dbReference type="OrthoDB" id="2272012at2759"/>
<evidence type="ECO:0000313" key="3">
    <source>
        <dbReference type="EMBL" id="CDH54566.1"/>
    </source>
</evidence>
<dbReference type="VEuPathDB" id="FungiDB:LCOR_05799.1"/>
<dbReference type="InterPro" id="IPR035899">
    <property type="entry name" value="DBL_dom_sf"/>
</dbReference>
<dbReference type="PANTHER" id="PTHR46572:SF1">
    <property type="entry name" value="RHO1 GUANINE NUCLEOTIDE EXCHANGE FACTOR TUS1"/>
    <property type="match status" value="1"/>
</dbReference>
<dbReference type="AlphaFoldDB" id="A0A068S031"/>
<accession>A0A068S031</accession>
<dbReference type="STRING" id="1263082.A0A068S031"/>
<dbReference type="Proteomes" id="UP000027586">
    <property type="component" value="Unassembled WGS sequence"/>
</dbReference>
<comment type="caution">
    <text evidence="3">The sequence shown here is derived from an EMBL/GenBank/DDBJ whole genome shotgun (WGS) entry which is preliminary data.</text>
</comment>
<keyword evidence="1" id="KW-0344">Guanine-nucleotide releasing factor</keyword>
<dbReference type="Pfam" id="PF00780">
    <property type="entry name" value="CNH"/>
    <property type="match status" value="1"/>
</dbReference>
<dbReference type="PANTHER" id="PTHR46572">
    <property type="entry name" value="RHO1 GDP-GTP EXCHANGE PROTEIN 1-RELATED"/>
    <property type="match status" value="1"/>
</dbReference>
<proteinExistence type="predicted"/>
<name>A0A068S031_9FUNG</name>
<dbReference type="InterPro" id="IPR001180">
    <property type="entry name" value="CNH_dom"/>
</dbReference>
<feature type="domain" description="CNH" evidence="2">
    <location>
        <begin position="645"/>
        <end position="952"/>
    </location>
</feature>
<dbReference type="SUPFAM" id="SSF48065">
    <property type="entry name" value="DBL homology domain (DH-domain)"/>
    <property type="match status" value="1"/>
</dbReference>
<dbReference type="InterPro" id="IPR000219">
    <property type="entry name" value="DH_dom"/>
</dbReference>
<evidence type="ECO:0000256" key="1">
    <source>
        <dbReference type="ARBA" id="ARBA00022658"/>
    </source>
</evidence>
<protein>
    <submittedName>
        <fullName evidence="3">Cnh-domain-containing protein</fullName>
    </submittedName>
</protein>
<dbReference type="PROSITE" id="PS50219">
    <property type="entry name" value="CNH"/>
    <property type="match status" value="1"/>
</dbReference>
<dbReference type="Gene3D" id="2.30.29.30">
    <property type="entry name" value="Pleckstrin-homology domain (PH domain)/Phosphotyrosine-binding domain (PTB)"/>
    <property type="match status" value="1"/>
</dbReference>
<evidence type="ECO:0000259" key="2">
    <source>
        <dbReference type="PROSITE" id="PS50219"/>
    </source>
</evidence>
<evidence type="ECO:0000313" key="4">
    <source>
        <dbReference type="Proteomes" id="UP000027586"/>
    </source>
</evidence>
<dbReference type="EMBL" id="CBTN010000024">
    <property type="protein sequence ID" value="CDH54566.1"/>
    <property type="molecule type" value="Genomic_DNA"/>
</dbReference>
<sequence>MRYHASNDLLHPLDNNNNDYIGTYRSSVIQSIQSYPQLLLNNSSRPTISRSTSSDQNSQDYLVCYEPSNTALLSEIAYAFIQRITQLPQPHPGQVVFDGEQAMTALRRLLPYTGYTDDHCATVADALMQCKPTPLFSMIHDHGSIPFDHNQSFIGSSQTKYCLRHDATITSPLASGILSSLLPCYVPGCTLGSLSCYSPRCPNRPSNILKELMLMPPIAFSDRPLSVFDDGSQIESRSSVDVEITDYPQVNEQARQDAILAFIQCERTHRKIMDWLHHDIVEAIRSSDDVILGGRRDAFIGYVFYNYKDLRSQSRRFYADLYWRWTHYHTKQQKPIPMIADIMLNHLTLLESHIKEYIPRIPIARNIMHHELQCNDKLTTLLTYLETSDLARRMMPRRNNSTDLTCTNIVLECLSHPQRQLLLYAEHIERLQQVTSPAHPDYALLDLCAQTVSRIEHESMDAMKETVERVSVLWLHDSLVCKEPGEFYDLQLTNPERRILWESKLLPSASSTGTSSRRPIHIYILDHVVLITKCGIGDNATLHQICGQPIPLPMLQVLDSTPTRRHGLFRIHNHHNNHTSTLTFVHTARGEEWSFACEKHVKDRCLQAVHDAQKIWKRKRHPIHLRPIDKSSFRISQPEDTNGGYDKVHCTVPVGDRILIGTDTGVYVKELEDTHVDLLFSSDSPIEQLNVLYSANMLIVRTANRELAMYSLDNLYTTASKRDIASMRGYPIQSGVSQVAIGHDDLLVYKKRQSRQVVLAGMQPSDELRDRSYRSRFTLFSPPSFGYHSPMKSMFQPCPNIQDMDATGVRHVGFVDERLLLVCDHDFVVINIHTGMAQRFPMQREPGKPLGMWYLSDTQILLCYDHGAFFVDEKGNDPTHWINSNSSSSSSSRRLLFKWEARPEHVVRFHQYVVGFSTSFIEIREIFTVSDLFPSRIIMQMLTGMYVKGRIGPG</sequence>
<organism evidence="3 4">
    <name type="scientific">Lichtheimia corymbifera JMRC:FSU:9682</name>
    <dbReference type="NCBI Taxonomy" id="1263082"/>
    <lineage>
        <taxon>Eukaryota</taxon>
        <taxon>Fungi</taxon>
        <taxon>Fungi incertae sedis</taxon>
        <taxon>Mucoromycota</taxon>
        <taxon>Mucoromycotina</taxon>
        <taxon>Mucoromycetes</taxon>
        <taxon>Mucorales</taxon>
        <taxon>Lichtheimiaceae</taxon>
        <taxon>Lichtheimia</taxon>
    </lineage>
</organism>
<dbReference type="Gene3D" id="1.20.900.10">
    <property type="entry name" value="Dbl homology (DH) domain"/>
    <property type="match status" value="1"/>
</dbReference>
<dbReference type="InterPro" id="IPR011993">
    <property type="entry name" value="PH-like_dom_sf"/>
</dbReference>
<reference evidence="3" key="1">
    <citation type="submission" date="2013-08" db="EMBL/GenBank/DDBJ databases">
        <title>Gene expansion shapes genome architecture in the human pathogen Lichtheimia corymbifera: an evolutionary genomics analysis in the ancient terrestrial Mucorales (Mucoromycotina).</title>
        <authorList>
            <person name="Schwartze V.U."/>
            <person name="Winter S."/>
            <person name="Shelest E."/>
            <person name="Marcet-Houben M."/>
            <person name="Horn F."/>
            <person name="Wehner S."/>
            <person name="Hoffmann K."/>
            <person name="Riege K."/>
            <person name="Sammeth M."/>
            <person name="Nowrousian M."/>
            <person name="Valiante V."/>
            <person name="Linde J."/>
            <person name="Jacobsen I.D."/>
            <person name="Marz M."/>
            <person name="Brakhage A.A."/>
            <person name="Gabaldon T."/>
            <person name="Bocker S."/>
            <person name="Voigt K."/>
        </authorList>
    </citation>
    <scope>NUCLEOTIDE SEQUENCE [LARGE SCALE GENOMIC DNA]</scope>
    <source>
        <strain evidence="3">FSU 9682</strain>
    </source>
</reference>
<gene>
    <name evidence="3" type="ORF">LCOR_05799.1</name>
</gene>
<keyword evidence="4" id="KW-1185">Reference proteome</keyword>
<dbReference type="GO" id="GO:0005085">
    <property type="term" value="F:guanyl-nucleotide exchange factor activity"/>
    <property type="evidence" value="ECO:0007669"/>
    <property type="project" value="UniProtKB-KW"/>
</dbReference>
<dbReference type="Pfam" id="PF00621">
    <property type="entry name" value="RhoGEF"/>
    <property type="match status" value="1"/>
</dbReference>